<dbReference type="RefSeq" id="WP_311422983.1">
    <property type="nucleotide sequence ID" value="NZ_JAVREH010000010.1"/>
</dbReference>
<sequence>MTRPLTASDRQRLRTPAYLWRALVPLLVVIGLLVLFTWPRGQVSDGVHVVDTKGPIATARQQAGFPLLAPTGLSSDWRATSTEFVPAGPDSAATFRIGYVSPNGQYAEFLEGGDAPDAVAAQYGPLSVDGTATIAGAVWQQYQTANSRRLLRRTVGKVTVVVTGSAPQAELEQLAASLR</sequence>
<evidence type="ECO:0000313" key="3">
    <source>
        <dbReference type="Proteomes" id="UP001183176"/>
    </source>
</evidence>
<keyword evidence="1" id="KW-0812">Transmembrane</keyword>
<protein>
    <submittedName>
        <fullName evidence="2">DUF4245 family protein</fullName>
    </submittedName>
</protein>
<accession>A0ABU2JBH5</accession>
<keyword evidence="1" id="KW-0472">Membrane</keyword>
<keyword evidence="1" id="KW-1133">Transmembrane helix</keyword>
<evidence type="ECO:0000313" key="2">
    <source>
        <dbReference type="EMBL" id="MDT0261829.1"/>
    </source>
</evidence>
<keyword evidence="3" id="KW-1185">Reference proteome</keyword>
<reference evidence="3" key="1">
    <citation type="submission" date="2023-07" db="EMBL/GenBank/DDBJ databases">
        <title>30 novel species of actinomycetes from the DSMZ collection.</title>
        <authorList>
            <person name="Nouioui I."/>
        </authorList>
    </citation>
    <scope>NUCLEOTIDE SEQUENCE [LARGE SCALE GENOMIC DNA]</scope>
    <source>
        <strain evidence="3">DSM 44399</strain>
    </source>
</reference>
<dbReference type="Proteomes" id="UP001183176">
    <property type="component" value="Unassembled WGS sequence"/>
</dbReference>
<feature type="transmembrane region" description="Helical" evidence="1">
    <location>
        <begin position="18"/>
        <end position="38"/>
    </location>
</feature>
<organism evidence="2 3">
    <name type="scientific">Jatrophihabitans lederbergiae</name>
    <dbReference type="NCBI Taxonomy" id="3075547"/>
    <lineage>
        <taxon>Bacteria</taxon>
        <taxon>Bacillati</taxon>
        <taxon>Actinomycetota</taxon>
        <taxon>Actinomycetes</taxon>
        <taxon>Jatrophihabitantales</taxon>
        <taxon>Jatrophihabitantaceae</taxon>
        <taxon>Jatrophihabitans</taxon>
    </lineage>
</organism>
<dbReference type="EMBL" id="JAVREH010000010">
    <property type="protein sequence ID" value="MDT0261829.1"/>
    <property type="molecule type" value="Genomic_DNA"/>
</dbReference>
<gene>
    <name evidence="2" type="ORF">RM423_10515</name>
</gene>
<name>A0ABU2JBH5_9ACTN</name>
<dbReference type="Pfam" id="PF14030">
    <property type="entry name" value="DUF4245"/>
    <property type="match status" value="1"/>
</dbReference>
<evidence type="ECO:0000256" key="1">
    <source>
        <dbReference type="SAM" id="Phobius"/>
    </source>
</evidence>
<comment type="caution">
    <text evidence="2">The sequence shown here is derived from an EMBL/GenBank/DDBJ whole genome shotgun (WGS) entry which is preliminary data.</text>
</comment>
<proteinExistence type="predicted"/>
<dbReference type="InterPro" id="IPR025339">
    <property type="entry name" value="DUF4245"/>
</dbReference>